<reference evidence="2 3" key="1">
    <citation type="submission" date="2019-10" db="EMBL/GenBank/DDBJ databases">
        <title>Dictyobacter vulcani sp. nov., within the class Ktedonobacteria, isolated from soil of volcanic Mt. Zao.</title>
        <authorList>
            <person name="Zheng Y."/>
            <person name="Wang C.M."/>
            <person name="Sakai Y."/>
            <person name="Abe K."/>
            <person name="Yokota A."/>
            <person name="Yabe S."/>
        </authorList>
    </citation>
    <scope>NUCLEOTIDE SEQUENCE [LARGE SCALE GENOMIC DNA]</scope>
    <source>
        <strain evidence="2 3">W12</strain>
    </source>
</reference>
<keyword evidence="3" id="KW-1185">Reference proteome</keyword>
<dbReference type="GO" id="GO:0005524">
    <property type="term" value="F:ATP binding"/>
    <property type="evidence" value="ECO:0007669"/>
    <property type="project" value="InterPro"/>
</dbReference>
<dbReference type="GO" id="GO:0016887">
    <property type="term" value="F:ATP hydrolysis activity"/>
    <property type="evidence" value="ECO:0007669"/>
    <property type="project" value="InterPro"/>
</dbReference>
<dbReference type="Gene3D" id="3.40.50.300">
    <property type="entry name" value="P-loop containing nucleotide triphosphate hydrolases"/>
    <property type="match status" value="1"/>
</dbReference>
<protein>
    <submittedName>
        <fullName evidence="2">ATPase AAA</fullName>
    </submittedName>
</protein>
<dbReference type="RefSeq" id="WP_151757584.1">
    <property type="nucleotide sequence ID" value="NZ_BKZW01000002.1"/>
</dbReference>
<dbReference type="CDD" id="cd00009">
    <property type="entry name" value="AAA"/>
    <property type="match status" value="1"/>
</dbReference>
<dbReference type="SMART" id="SM00382">
    <property type="entry name" value="AAA"/>
    <property type="match status" value="1"/>
</dbReference>
<sequence>MNQWKIYTGKGEPHDGIRRLPPPPPWRNFTGHIVDTTLVDEDDDFMRRMLARGEVFQASEEVVDMVNAALYLRRPLLVSGKPGYGKSSLAYAVARELQLGSVFRWSITTRTTLADGLYSYDAIARLQDTSYRKDTHTDDAPPDIGQYIRLGPLGAALLPTATPRVLLIDEVDKSDIDLPNDLLHIFEEGEFDIPELVRISQQHKSVEVYYGRNSIAKVPIEEGHVRCAAFPFIIMTSNEEREFPPAFLRRCIRLTMKEPTKEELVSIVEAHLGSDAIAQTTEIIDDFINKRKSGDLATDQLLNAVYLASRGFDTREKSEIFQAILKNLTT</sequence>
<dbReference type="InterPro" id="IPR003593">
    <property type="entry name" value="AAA+_ATPase"/>
</dbReference>
<feature type="domain" description="AAA+ ATPase" evidence="1">
    <location>
        <begin position="72"/>
        <end position="262"/>
    </location>
</feature>
<dbReference type="InterPro" id="IPR011704">
    <property type="entry name" value="ATPase_dyneun-rel_AAA"/>
</dbReference>
<evidence type="ECO:0000313" key="2">
    <source>
        <dbReference type="EMBL" id="GER89728.1"/>
    </source>
</evidence>
<dbReference type="Proteomes" id="UP000326912">
    <property type="component" value="Unassembled WGS sequence"/>
</dbReference>
<evidence type="ECO:0000259" key="1">
    <source>
        <dbReference type="SMART" id="SM00382"/>
    </source>
</evidence>
<proteinExistence type="predicted"/>
<dbReference type="AlphaFoldDB" id="A0A5J4KJ40"/>
<dbReference type="SUPFAM" id="SSF52540">
    <property type="entry name" value="P-loop containing nucleoside triphosphate hydrolases"/>
    <property type="match status" value="1"/>
</dbReference>
<evidence type="ECO:0000313" key="3">
    <source>
        <dbReference type="Proteomes" id="UP000326912"/>
    </source>
</evidence>
<name>A0A5J4KJ40_9CHLR</name>
<dbReference type="InterPro" id="IPR027417">
    <property type="entry name" value="P-loop_NTPase"/>
</dbReference>
<dbReference type="Pfam" id="PF07728">
    <property type="entry name" value="AAA_5"/>
    <property type="match status" value="1"/>
</dbReference>
<gene>
    <name evidence="2" type="ORF">KDW_38900</name>
</gene>
<organism evidence="2 3">
    <name type="scientific">Dictyobacter vulcani</name>
    <dbReference type="NCBI Taxonomy" id="2607529"/>
    <lineage>
        <taxon>Bacteria</taxon>
        <taxon>Bacillati</taxon>
        <taxon>Chloroflexota</taxon>
        <taxon>Ktedonobacteria</taxon>
        <taxon>Ktedonobacterales</taxon>
        <taxon>Dictyobacteraceae</taxon>
        <taxon>Dictyobacter</taxon>
    </lineage>
</organism>
<dbReference type="EMBL" id="BKZW01000002">
    <property type="protein sequence ID" value="GER89728.1"/>
    <property type="molecule type" value="Genomic_DNA"/>
</dbReference>
<accession>A0A5J4KJ40</accession>
<comment type="caution">
    <text evidence="2">The sequence shown here is derived from an EMBL/GenBank/DDBJ whole genome shotgun (WGS) entry which is preliminary data.</text>
</comment>